<name>A0A1E3AVP4_9FIRM</name>
<dbReference type="Pfam" id="PF01547">
    <property type="entry name" value="SBP_bac_1"/>
    <property type="match status" value="1"/>
</dbReference>
<dbReference type="InterPro" id="IPR006059">
    <property type="entry name" value="SBP"/>
</dbReference>
<proteinExistence type="predicted"/>
<feature type="region of interest" description="Disordered" evidence="6">
    <location>
        <begin position="25"/>
        <end position="51"/>
    </location>
</feature>
<evidence type="ECO:0000313" key="8">
    <source>
        <dbReference type="EMBL" id="ODM12783.1"/>
    </source>
</evidence>
<evidence type="ECO:0000256" key="3">
    <source>
        <dbReference type="ARBA" id="ARBA00023136"/>
    </source>
</evidence>
<dbReference type="SUPFAM" id="SSF53850">
    <property type="entry name" value="Periplasmic binding protein-like II"/>
    <property type="match status" value="1"/>
</dbReference>
<keyword evidence="1" id="KW-1003">Cell membrane</keyword>
<evidence type="ECO:0000256" key="1">
    <source>
        <dbReference type="ARBA" id="ARBA00022475"/>
    </source>
</evidence>
<evidence type="ECO:0000256" key="5">
    <source>
        <dbReference type="ARBA" id="ARBA00023288"/>
    </source>
</evidence>
<keyword evidence="2 7" id="KW-0732">Signal</keyword>
<evidence type="ECO:0000313" key="9">
    <source>
        <dbReference type="Proteomes" id="UP000095003"/>
    </source>
</evidence>
<accession>A0A1E3AVP4</accession>
<keyword evidence="3" id="KW-0472">Membrane</keyword>
<dbReference type="PANTHER" id="PTHR43649:SF33">
    <property type="entry name" value="POLYGALACTURONAN_RHAMNOGALACTURONAN-BINDING PROTEIN YTCQ"/>
    <property type="match status" value="1"/>
</dbReference>
<dbReference type="CDD" id="cd13585">
    <property type="entry name" value="PBP2_TMBP_like"/>
    <property type="match status" value="1"/>
</dbReference>
<evidence type="ECO:0000256" key="6">
    <source>
        <dbReference type="SAM" id="MobiDB-lite"/>
    </source>
</evidence>
<comment type="caution">
    <text evidence="8">The sequence shown here is derived from an EMBL/GenBank/DDBJ whole genome shotgun (WGS) entry which is preliminary data.</text>
</comment>
<feature type="signal peptide" evidence="7">
    <location>
        <begin position="1"/>
        <end position="21"/>
    </location>
</feature>
<dbReference type="InterPro" id="IPR050490">
    <property type="entry name" value="Bact_solute-bd_prot1"/>
</dbReference>
<sequence length="478" mass="53418">MKKVLIMLVSVVMLFSMTACSSKKSEEIQEPGIENSEEKASVSSEVPQKTDGYEYGVTEDGYTIITNLDTSKDVTLTMAGWEGGPSETDNLNRALELFSEYYPNIKVEYTPSADSGEGHHGKIMTMFAADSAPDVFYCGSSYVHNFADRGIIYDITDIFNEAFSLDDYIPAALQCMQYNGRLYGITSCNVGPQLYYNKDLFDAAGVEYPSPDPGKAWTWDEFIDAASKLTVKDENGKVKQYGFYGLEDSELLTAYFNQFDIKYISDDGKEFIATDDPNFKKIFENIKALRTEYGISPQAAFTESAGMNNVQMLLTGMVAMFVEGSWGMEETAESGVNFGVAPLPVMDGGHSATWGQAHIHSIAANTKHFDEAWALLCFLGSDEYQLNMVREGLWTPNKTSCYEPDVIKIWLTDNHPDGYDKFIYYFKDYSSIAPQTVMGGEAQDIFTEECQAYFDGNEELDSVIQEMRSKIDGVYNDK</sequence>
<organism evidence="8 9">
    <name type="scientific">Eisenbergiella tayi</name>
    <dbReference type="NCBI Taxonomy" id="1432052"/>
    <lineage>
        <taxon>Bacteria</taxon>
        <taxon>Bacillati</taxon>
        <taxon>Bacillota</taxon>
        <taxon>Clostridia</taxon>
        <taxon>Lachnospirales</taxon>
        <taxon>Lachnospiraceae</taxon>
        <taxon>Eisenbergiella</taxon>
    </lineage>
</organism>
<protein>
    <submittedName>
        <fullName evidence="8">Putative ABC transporter substrate-binding protein YesO</fullName>
    </submittedName>
</protein>
<dbReference type="AlphaFoldDB" id="A0A1E3AVP4"/>
<evidence type="ECO:0000256" key="7">
    <source>
        <dbReference type="SAM" id="SignalP"/>
    </source>
</evidence>
<dbReference type="EMBL" id="MCGI01000001">
    <property type="protein sequence ID" value="ODM12783.1"/>
    <property type="molecule type" value="Genomic_DNA"/>
</dbReference>
<dbReference type="PROSITE" id="PS51257">
    <property type="entry name" value="PROKAR_LIPOPROTEIN"/>
    <property type="match status" value="1"/>
</dbReference>
<dbReference type="Gene3D" id="3.40.190.10">
    <property type="entry name" value="Periplasmic binding protein-like II"/>
    <property type="match status" value="1"/>
</dbReference>
<evidence type="ECO:0000256" key="4">
    <source>
        <dbReference type="ARBA" id="ARBA00023139"/>
    </source>
</evidence>
<dbReference type="Proteomes" id="UP000095003">
    <property type="component" value="Unassembled WGS sequence"/>
</dbReference>
<dbReference type="PANTHER" id="PTHR43649">
    <property type="entry name" value="ARABINOSE-BINDING PROTEIN-RELATED"/>
    <property type="match status" value="1"/>
</dbReference>
<keyword evidence="5" id="KW-0449">Lipoprotein</keyword>
<feature type="chain" id="PRO_5039255113" evidence="7">
    <location>
        <begin position="22"/>
        <end position="478"/>
    </location>
</feature>
<keyword evidence="4" id="KW-0564">Palmitate</keyword>
<reference evidence="8 9" key="1">
    <citation type="submission" date="2016-07" db="EMBL/GenBank/DDBJ databases">
        <title>Characterization of isolates of Eisenbergiella tayi derived from blood cultures, using whole genome sequencing.</title>
        <authorList>
            <person name="Burdz T."/>
            <person name="Wiebe D."/>
            <person name="Huynh C."/>
            <person name="Bernard K."/>
        </authorList>
    </citation>
    <scope>NUCLEOTIDE SEQUENCE [LARGE SCALE GENOMIC DNA]</scope>
    <source>
        <strain evidence="8 9">NML 120489</strain>
    </source>
</reference>
<evidence type="ECO:0000256" key="2">
    <source>
        <dbReference type="ARBA" id="ARBA00022729"/>
    </source>
</evidence>
<dbReference type="PATRIC" id="fig|1432052.3.peg.542"/>
<dbReference type="RefSeq" id="WP_081329781.1">
    <property type="nucleotide sequence ID" value="NZ_JBKXXQ010000001.1"/>
</dbReference>
<gene>
    <name evidence="8" type="primary">yesO_1</name>
    <name evidence="8" type="ORF">BEH84_00498</name>
</gene>